<feature type="coiled-coil region" evidence="1">
    <location>
        <begin position="69"/>
        <end position="131"/>
    </location>
</feature>
<dbReference type="Proteomes" id="UP000789390">
    <property type="component" value="Unassembled WGS sequence"/>
</dbReference>
<gene>
    <name evidence="2" type="ORF">DGAL_LOCUS7554</name>
</gene>
<protein>
    <submittedName>
        <fullName evidence="2">Uncharacterized protein</fullName>
    </submittedName>
</protein>
<organism evidence="2 3">
    <name type="scientific">Daphnia galeata</name>
    <dbReference type="NCBI Taxonomy" id="27404"/>
    <lineage>
        <taxon>Eukaryota</taxon>
        <taxon>Metazoa</taxon>
        <taxon>Ecdysozoa</taxon>
        <taxon>Arthropoda</taxon>
        <taxon>Crustacea</taxon>
        <taxon>Branchiopoda</taxon>
        <taxon>Diplostraca</taxon>
        <taxon>Cladocera</taxon>
        <taxon>Anomopoda</taxon>
        <taxon>Daphniidae</taxon>
        <taxon>Daphnia</taxon>
    </lineage>
</organism>
<feature type="coiled-coil region" evidence="1">
    <location>
        <begin position="224"/>
        <end position="251"/>
    </location>
</feature>
<evidence type="ECO:0000256" key="1">
    <source>
        <dbReference type="SAM" id="Coils"/>
    </source>
</evidence>
<accession>A0A8J2WEV5</accession>
<proteinExistence type="predicted"/>
<dbReference type="OrthoDB" id="6344496at2759"/>
<reference evidence="2" key="1">
    <citation type="submission" date="2021-11" db="EMBL/GenBank/DDBJ databases">
        <authorList>
            <person name="Schell T."/>
        </authorList>
    </citation>
    <scope>NUCLEOTIDE SEQUENCE</scope>
    <source>
        <strain evidence="2">M5</strain>
    </source>
</reference>
<keyword evidence="1" id="KW-0175">Coiled coil</keyword>
<comment type="caution">
    <text evidence="2">The sequence shown here is derived from an EMBL/GenBank/DDBJ whole genome shotgun (WGS) entry which is preliminary data.</text>
</comment>
<name>A0A8J2WEV5_9CRUS</name>
<dbReference type="EMBL" id="CAKKLH010000148">
    <property type="protein sequence ID" value="CAH0104643.1"/>
    <property type="molecule type" value="Genomic_DNA"/>
</dbReference>
<evidence type="ECO:0000313" key="2">
    <source>
        <dbReference type="EMBL" id="CAH0104643.1"/>
    </source>
</evidence>
<keyword evidence="3" id="KW-1185">Reference proteome</keyword>
<feature type="coiled-coil region" evidence="1">
    <location>
        <begin position="11"/>
        <end position="38"/>
    </location>
</feature>
<evidence type="ECO:0000313" key="3">
    <source>
        <dbReference type="Proteomes" id="UP000789390"/>
    </source>
</evidence>
<dbReference type="AlphaFoldDB" id="A0A8J2WEV5"/>
<sequence>MPQDSSQQSLLTSLDRRLQFLETEILKKEQTLESLKLLYESGQKELSQTKIELSVAKSYINTLPTQQEVVKLKNTLSYLNEEKQQLNHDIITLKEMNTEFSYKILALQKEVKEKENALQNKAAEVDALNYTIKLWENRRLAAQEAGHVTVEDIVADKIKLQEQFQDMLKIAACREQYFKARIDKMKAQVEQHKFAFDVQREKCDSLQKVIEKFQTESEKSSLDRESLAEAKERLEKDVSRVNFELKQLNAREKSVEKLIVFIRDAISKQFLDPSLLFFTDDDYLKVEPEDGESLDKQAEKRVSEISALKNHVQECQKTITDIYVSNLSNSIDSQCQVQ</sequence>